<organism evidence="2">
    <name type="scientific">uncultured Rubrobacteraceae bacterium</name>
    <dbReference type="NCBI Taxonomy" id="349277"/>
    <lineage>
        <taxon>Bacteria</taxon>
        <taxon>Bacillati</taxon>
        <taxon>Actinomycetota</taxon>
        <taxon>Rubrobacteria</taxon>
        <taxon>Rubrobacterales</taxon>
        <taxon>Rubrobacteraceae</taxon>
        <taxon>environmental samples</taxon>
    </lineage>
</organism>
<protein>
    <submittedName>
        <fullName evidence="2">Methyltransferase type 11</fullName>
    </submittedName>
</protein>
<dbReference type="SUPFAM" id="SSF53335">
    <property type="entry name" value="S-adenosyl-L-methionine-dependent methyltransferases"/>
    <property type="match status" value="1"/>
</dbReference>
<dbReference type="InterPro" id="IPR013216">
    <property type="entry name" value="Methyltransf_11"/>
</dbReference>
<reference evidence="2" key="1">
    <citation type="submission" date="2020-02" db="EMBL/GenBank/DDBJ databases">
        <authorList>
            <person name="Meier V. D."/>
        </authorList>
    </citation>
    <scope>NUCLEOTIDE SEQUENCE</scope>
    <source>
        <strain evidence="2">AVDCRST_MAG22</strain>
    </source>
</reference>
<dbReference type="GO" id="GO:0008757">
    <property type="term" value="F:S-adenosylmethionine-dependent methyltransferase activity"/>
    <property type="evidence" value="ECO:0007669"/>
    <property type="project" value="InterPro"/>
</dbReference>
<dbReference type="PANTHER" id="PTHR42912:SF80">
    <property type="entry name" value="METHYLTRANSFERASE DOMAIN-CONTAINING PROTEIN"/>
    <property type="match status" value="1"/>
</dbReference>
<gene>
    <name evidence="2" type="ORF">AVDCRST_MAG22-1759</name>
</gene>
<dbReference type="InterPro" id="IPR029063">
    <property type="entry name" value="SAM-dependent_MTases_sf"/>
</dbReference>
<evidence type="ECO:0000313" key="2">
    <source>
        <dbReference type="EMBL" id="CAA9409219.1"/>
    </source>
</evidence>
<dbReference type="AlphaFoldDB" id="A0A6J4PB29"/>
<name>A0A6J4PB29_9ACTN</name>
<dbReference type="GO" id="GO:0032259">
    <property type="term" value="P:methylation"/>
    <property type="evidence" value="ECO:0007669"/>
    <property type="project" value="UniProtKB-KW"/>
</dbReference>
<keyword evidence="2" id="KW-0489">Methyltransferase</keyword>
<dbReference type="Gene3D" id="3.40.50.150">
    <property type="entry name" value="Vaccinia Virus protein VP39"/>
    <property type="match status" value="1"/>
</dbReference>
<feature type="domain" description="Methyltransferase type 11" evidence="1">
    <location>
        <begin position="53"/>
        <end position="149"/>
    </location>
</feature>
<dbReference type="PANTHER" id="PTHR42912">
    <property type="entry name" value="METHYLTRANSFERASE"/>
    <property type="match status" value="1"/>
</dbReference>
<dbReference type="CDD" id="cd02440">
    <property type="entry name" value="AdoMet_MTases"/>
    <property type="match status" value="1"/>
</dbReference>
<dbReference type="EMBL" id="CADCUV010000072">
    <property type="protein sequence ID" value="CAA9409219.1"/>
    <property type="molecule type" value="Genomic_DNA"/>
</dbReference>
<sequence length="266" mass="29880">MPYDDPGYVSEQYRDASNLSARTALHERFSTNGHPWQRWVFDGFNLPEGARMLEVGCGPGNLWAENIERLPEGWDVTLTDASPGMIQAARNRLPDDERLRFRAADAQALPFEADAFDAVVANHVLYHVPDRRRALSEMARVLCPTGVLYAATNGRDHNREMGRMLRILFPGRPDDDYHRAGIGFSLENGRGQLSRWFENVRLLRREDSLFVTEVGPLVDYLLSGTAAHAAGREGEVADLVDVLERELASRGGIRVTKDTGMFVARR</sequence>
<proteinExistence type="predicted"/>
<dbReference type="InterPro" id="IPR050508">
    <property type="entry name" value="Methyltransf_Superfamily"/>
</dbReference>
<keyword evidence="2" id="KW-0808">Transferase</keyword>
<accession>A0A6J4PB29</accession>
<evidence type="ECO:0000259" key="1">
    <source>
        <dbReference type="Pfam" id="PF08241"/>
    </source>
</evidence>
<dbReference type="Pfam" id="PF08241">
    <property type="entry name" value="Methyltransf_11"/>
    <property type="match status" value="1"/>
</dbReference>